<organism evidence="2 3">
    <name type="scientific">Flavobacterium magnum</name>
    <dbReference type="NCBI Taxonomy" id="2162713"/>
    <lineage>
        <taxon>Bacteria</taxon>
        <taxon>Pseudomonadati</taxon>
        <taxon>Bacteroidota</taxon>
        <taxon>Flavobacteriia</taxon>
        <taxon>Flavobacteriales</taxon>
        <taxon>Flavobacteriaceae</taxon>
        <taxon>Flavobacterium</taxon>
    </lineage>
</organism>
<dbReference type="InterPro" id="IPR032710">
    <property type="entry name" value="NTF2-like_dom_sf"/>
</dbReference>
<name>A0A2S0RHB1_9FLAO</name>
<reference evidence="2 3" key="1">
    <citation type="submission" date="2018-04" db="EMBL/GenBank/DDBJ databases">
        <title>Genome sequencing of Flavobacterium sp. HYN0048.</title>
        <authorList>
            <person name="Yi H."/>
            <person name="Baek C."/>
        </authorList>
    </citation>
    <scope>NUCLEOTIDE SEQUENCE [LARGE SCALE GENOMIC DNA]</scope>
    <source>
        <strain evidence="2 3">HYN0048</strain>
    </source>
</reference>
<sequence>MENEIIKLEKNYWQGMEDHDYETVKQLTRFPCTVAGKNGVMRVDENEFKHMFDSGSGADIRVTDISMAAVEVFGNSAIIGYTITIGSKSDAQKQPMQCACTSTWIKEQDSWRCAMHTESELVQE</sequence>
<dbReference type="KEGG" id="fmg:HYN48_08490"/>
<evidence type="ECO:0000313" key="2">
    <source>
        <dbReference type="EMBL" id="AWA30112.1"/>
    </source>
</evidence>
<feature type="domain" description="DUF4440" evidence="1">
    <location>
        <begin position="5"/>
        <end position="113"/>
    </location>
</feature>
<dbReference type="InterPro" id="IPR027843">
    <property type="entry name" value="DUF4440"/>
</dbReference>
<dbReference type="Gene3D" id="3.10.450.50">
    <property type="match status" value="1"/>
</dbReference>
<dbReference type="RefSeq" id="WP_108370694.1">
    <property type="nucleotide sequence ID" value="NZ_CP028811.1"/>
</dbReference>
<accession>A0A2S0RHB1</accession>
<dbReference type="SUPFAM" id="SSF54427">
    <property type="entry name" value="NTF2-like"/>
    <property type="match status" value="1"/>
</dbReference>
<evidence type="ECO:0000259" key="1">
    <source>
        <dbReference type="Pfam" id="PF14534"/>
    </source>
</evidence>
<dbReference type="Pfam" id="PF14534">
    <property type="entry name" value="DUF4440"/>
    <property type="match status" value="1"/>
</dbReference>
<keyword evidence="3" id="KW-1185">Reference proteome</keyword>
<gene>
    <name evidence="2" type="ORF">HYN48_08490</name>
</gene>
<dbReference type="OrthoDB" id="121974at2"/>
<proteinExistence type="predicted"/>
<dbReference type="AlphaFoldDB" id="A0A2S0RHB1"/>
<evidence type="ECO:0000313" key="3">
    <source>
        <dbReference type="Proteomes" id="UP000244193"/>
    </source>
</evidence>
<protein>
    <submittedName>
        <fullName evidence="2">DUF4440 domain-containing protein</fullName>
    </submittedName>
</protein>
<dbReference type="EMBL" id="CP028811">
    <property type="protein sequence ID" value="AWA30112.1"/>
    <property type="molecule type" value="Genomic_DNA"/>
</dbReference>
<dbReference type="Proteomes" id="UP000244193">
    <property type="component" value="Chromosome"/>
</dbReference>